<sequence length="76" mass="8535">MWTTILYQSCKCKMRTTKKNIHNKKISEGSSACEIESAPNLRDFNKIGSEFKKNSQEFTSNFLVRGRSGGNSIVAS</sequence>
<dbReference type="InParanoid" id="F8PXG0"/>
<keyword evidence="2" id="KW-1185">Reference proteome</keyword>
<organism evidence="2">
    <name type="scientific">Serpula lacrymans var. lacrymans (strain S7.3)</name>
    <name type="common">Dry rot fungus</name>
    <dbReference type="NCBI Taxonomy" id="936435"/>
    <lineage>
        <taxon>Eukaryota</taxon>
        <taxon>Fungi</taxon>
        <taxon>Dikarya</taxon>
        <taxon>Basidiomycota</taxon>
        <taxon>Agaricomycotina</taxon>
        <taxon>Agaricomycetes</taxon>
        <taxon>Agaricomycetidae</taxon>
        <taxon>Boletales</taxon>
        <taxon>Coniophorineae</taxon>
        <taxon>Serpulaceae</taxon>
        <taxon>Serpula</taxon>
    </lineage>
</organism>
<dbReference type="HOGENOM" id="CLU_2655994_0_0_1"/>
<reference evidence="2" key="1">
    <citation type="journal article" date="2011" name="Science">
        <title>The plant cell wall-decomposing machinery underlies the functional diversity of forest fungi.</title>
        <authorList>
            <person name="Eastwood D.C."/>
            <person name="Floudas D."/>
            <person name="Binder M."/>
            <person name="Majcherczyk A."/>
            <person name="Schneider P."/>
            <person name="Aerts A."/>
            <person name="Asiegbu F.O."/>
            <person name="Baker S.E."/>
            <person name="Barry K."/>
            <person name="Bendiksby M."/>
            <person name="Blumentritt M."/>
            <person name="Coutinho P.M."/>
            <person name="Cullen D."/>
            <person name="de Vries R.P."/>
            <person name="Gathman A."/>
            <person name="Goodell B."/>
            <person name="Henrissat B."/>
            <person name="Ihrmark K."/>
            <person name="Kauserud H."/>
            <person name="Kohler A."/>
            <person name="LaButti K."/>
            <person name="Lapidus A."/>
            <person name="Lavin J.L."/>
            <person name="Lee Y.-H."/>
            <person name="Lindquist E."/>
            <person name="Lilly W."/>
            <person name="Lucas S."/>
            <person name="Morin E."/>
            <person name="Murat C."/>
            <person name="Oguiza J.A."/>
            <person name="Park J."/>
            <person name="Pisabarro A.G."/>
            <person name="Riley R."/>
            <person name="Rosling A."/>
            <person name="Salamov A."/>
            <person name="Schmidt O."/>
            <person name="Schmutz J."/>
            <person name="Skrede I."/>
            <person name="Stenlid J."/>
            <person name="Wiebenga A."/>
            <person name="Xie X."/>
            <person name="Kuees U."/>
            <person name="Hibbett D.S."/>
            <person name="Hoffmeister D."/>
            <person name="Hoegberg N."/>
            <person name="Martin F."/>
            <person name="Grigoriev I.V."/>
            <person name="Watkinson S.C."/>
        </authorList>
    </citation>
    <scope>NUCLEOTIDE SEQUENCE [LARGE SCALE GENOMIC DNA]</scope>
    <source>
        <strain evidence="2">strain S7.3</strain>
    </source>
</reference>
<evidence type="ECO:0000313" key="2">
    <source>
        <dbReference type="Proteomes" id="UP000008063"/>
    </source>
</evidence>
<dbReference type="Proteomes" id="UP000008063">
    <property type="component" value="Unassembled WGS sequence"/>
</dbReference>
<name>F8PXG0_SERL3</name>
<accession>F8PXG0</accession>
<dbReference type="AlphaFoldDB" id="F8PXG0"/>
<dbReference type="EMBL" id="GL945480">
    <property type="protein sequence ID" value="EGN99486.1"/>
    <property type="molecule type" value="Genomic_DNA"/>
</dbReference>
<evidence type="ECO:0000313" key="1">
    <source>
        <dbReference type="EMBL" id="EGN99486.1"/>
    </source>
</evidence>
<gene>
    <name evidence="1" type="ORF">SERLA73DRAFT_182449</name>
</gene>
<protein>
    <submittedName>
        <fullName evidence="1">Uncharacterized protein</fullName>
    </submittedName>
</protein>
<proteinExistence type="predicted"/>